<keyword evidence="2" id="KW-1133">Transmembrane helix</keyword>
<name>K2AXM7_9BACT</name>
<evidence type="ECO:0000256" key="1">
    <source>
        <dbReference type="ARBA" id="ARBA00022481"/>
    </source>
</evidence>
<sequence length="255" mass="29193">MNKINKSGFSLIELLVVITILAIISVVAYTNFSGSTGKAKNSKKLQDITSIETGLQTFYQDKYYYPMPSASTATNVWWVDLTKPASLNNTINTTSGAGGEINTLNSWSGWWLVYLSWTVTAVWAKWVMDSSVLNKQYLSQELYDPSLKDIKLTTTNNTFKDYWVWKYVYWVYTKITPTSGSKKWQAYNVAVTLTDDQKWYISKIIWNFDASTCTNCPDSLIWSGTAWINLKDWNSSMTGSYSDSNERIPYPVDWF</sequence>
<evidence type="ECO:0008006" key="4">
    <source>
        <dbReference type="Google" id="ProtNLM"/>
    </source>
</evidence>
<dbReference type="InterPro" id="IPR045584">
    <property type="entry name" value="Pilin-like"/>
</dbReference>
<protein>
    <recommendedName>
        <fullName evidence="4">Prepilin-type N-terminal cleavage/methylation domain-containing protein</fullName>
    </recommendedName>
</protein>
<evidence type="ECO:0000256" key="2">
    <source>
        <dbReference type="SAM" id="Phobius"/>
    </source>
</evidence>
<feature type="transmembrane region" description="Helical" evidence="2">
    <location>
        <begin position="12"/>
        <end position="32"/>
    </location>
</feature>
<dbReference type="InterPro" id="IPR012902">
    <property type="entry name" value="N_methyl_site"/>
</dbReference>
<dbReference type="SUPFAM" id="SSF54523">
    <property type="entry name" value="Pili subunits"/>
    <property type="match status" value="1"/>
</dbReference>
<dbReference type="InterPro" id="IPR000983">
    <property type="entry name" value="Bac_GSPG_pilin"/>
</dbReference>
<accession>K2AXM7</accession>
<dbReference type="GO" id="GO:0015627">
    <property type="term" value="C:type II protein secretion system complex"/>
    <property type="evidence" value="ECO:0007669"/>
    <property type="project" value="InterPro"/>
</dbReference>
<dbReference type="AlphaFoldDB" id="K2AXM7"/>
<comment type="caution">
    <text evidence="3">The sequence shown here is derived from an EMBL/GenBank/DDBJ whole genome shotgun (WGS) entry which is preliminary data.</text>
</comment>
<keyword evidence="2" id="KW-0472">Membrane</keyword>
<organism evidence="3">
    <name type="scientific">uncultured bacterium</name>
    <name type="common">gcode 4</name>
    <dbReference type="NCBI Taxonomy" id="1234023"/>
    <lineage>
        <taxon>Bacteria</taxon>
        <taxon>environmental samples</taxon>
    </lineage>
</organism>
<dbReference type="Gene3D" id="3.30.700.10">
    <property type="entry name" value="Glycoprotein, Type 4 Pilin"/>
    <property type="match status" value="1"/>
</dbReference>
<keyword evidence="2" id="KW-0812">Transmembrane</keyword>
<evidence type="ECO:0000313" key="3">
    <source>
        <dbReference type="EMBL" id="EKD66531.1"/>
    </source>
</evidence>
<proteinExistence type="predicted"/>
<dbReference type="GO" id="GO:0015628">
    <property type="term" value="P:protein secretion by the type II secretion system"/>
    <property type="evidence" value="ECO:0007669"/>
    <property type="project" value="InterPro"/>
</dbReference>
<dbReference type="PROSITE" id="PS00409">
    <property type="entry name" value="PROKAR_NTER_METHYL"/>
    <property type="match status" value="1"/>
</dbReference>
<dbReference type="EMBL" id="AMFJ01021624">
    <property type="protein sequence ID" value="EKD66531.1"/>
    <property type="molecule type" value="Genomic_DNA"/>
</dbReference>
<dbReference type="Pfam" id="PF07963">
    <property type="entry name" value="N_methyl"/>
    <property type="match status" value="1"/>
</dbReference>
<gene>
    <name evidence="3" type="ORF">ACD_49C00038G0065</name>
</gene>
<keyword evidence="1" id="KW-0488">Methylation</keyword>
<reference evidence="3" key="1">
    <citation type="journal article" date="2012" name="Science">
        <title>Fermentation, hydrogen, and sulfur metabolism in multiple uncultivated bacterial phyla.</title>
        <authorList>
            <person name="Wrighton K.C."/>
            <person name="Thomas B.C."/>
            <person name="Sharon I."/>
            <person name="Miller C.S."/>
            <person name="Castelle C.J."/>
            <person name="VerBerkmoes N.C."/>
            <person name="Wilkins M.J."/>
            <person name="Hettich R.L."/>
            <person name="Lipton M.S."/>
            <person name="Williams K.H."/>
            <person name="Long P.E."/>
            <person name="Banfield J.F."/>
        </authorList>
    </citation>
    <scope>NUCLEOTIDE SEQUENCE [LARGE SCALE GENOMIC DNA]</scope>
</reference>
<dbReference type="PRINTS" id="PR00813">
    <property type="entry name" value="BCTERIALGSPG"/>
</dbReference>
<dbReference type="NCBIfam" id="TIGR02532">
    <property type="entry name" value="IV_pilin_GFxxxE"/>
    <property type="match status" value="1"/>
</dbReference>